<dbReference type="InParanoid" id="F0YE38"/>
<keyword evidence="8" id="KW-0445">Lipid transport</keyword>
<organism evidence="14">
    <name type="scientific">Aureococcus anophagefferens</name>
    <name type="common">Harmful bloom alga</name>
    <dbReference type="NCBI Taxonomy" id="44056"/>
    <lineage>
        <taxon>Eukaryota</taxon>
        <taxon>Sar</taxon>
        <taxon>Stramenopiles</taxon>
        <taxon>Ochrophyta</taxon>
        <taxon>Pelagophyceae</taxon>
        <taxon>Pelagomonadales</taxon>
        <taxon>Pelagomonadaceae</taxon>
        <taxon>Aureococcus</taxon>
    </lineage>
</organism>
<feature type="region of interest" description="Disordered" evidence="12">
    <location>
        <begin position="464"/>
        <end position="518"/>
    </location>
</feature>
<dbReference type="GO" id="GO:0061908">
    <property type="term" value="C:phagophore"/>
    <property type="evidence" value="ECO:0007669"/>
    <property type="project" value="TreeGrafter"/>
</dbReference>
<dbReference type="PANTHER" id="PTHR13190">
    <property type="entry name" value="AUTOPHAGY-RELATED 2, ISOFORM A"/>
    <property type="match status" value="1"/>
</dbReference>
<dbReference type="EMBL" id="GL833134">
    <property type="protein sequence ID" value="EGB06490.1"/>
    <property type="molecule type" value="Genomic_DNA"/>
</dbReference>
<feature type="region of interest" description="Disordered" evidence="12">
    <location>
        <begin position="62"/>
        <end position="81"/>
    </location>
</feature>
<evidence type="ECO:0000256" key="1">
    <source>
        <dbReference type="ARBA" id="ARBA00004406"/>
    </source>
</evidence>
<protein>
    <recommendedName>
        <fullName evidence="4">Autophagy-related protein 2</fullName>
    </recommendedName>
</protein>
<keyword evidence="14" id="KW-1185">Reference proteome</keyword>
<dbReference type="GO" id="GO:0034045">
    <property type="term" value="C:phagophore assembly site membrane"/>
    <property type="evidence" value="ECO:0007669"/>
    <property type="project" value="UniProtKB-SubCell"/>
</dbReference>
<comment type="catalytic activity">
    <reaction evidence="11">
        <text>a 1,2-diacyl-sn-glycero-3-phosphoethanolamine(in) = a 1,2-diacyl-sn-glycero-3-phosphoethanolamine(out)</text>
        <dbReference type="Rhea" id="RHEA:38895"/>
        <dbReference type="ChEBI" id="CHEBI:64612"/>
    </reaction>
</comment>
<dbReference type="GO" id="GO:0034727">
    <property type="term" value="P:piecemeal microautophagy of the nucleus"/>
    <property type="evidence" value="ECO:0007669"/>
    <property type="project" value="TreeGrafter"/>
</dbReference>
<evidence type="ECO:0000256" key="4">
    <source>
        <dbReference type="ARBA" id="ARBA00018070"/>
    </source>
</evidence>
<comment type="subcellular location">
    <subcellularLocation>
        <location evidence="1">Endoplasmic reticulum membrane</location>
        <topology evidence="1">Peripheral membrane protein</topology>
    </subcellularLocation>
    <subcellularLocation>
        <location evidence="2">Preautophagosomal structure membrane</location>
        <topology evidence="2">Peripheral membrane protein</topology>
    </subcellularLocation>
</comment>
<evidence type="ECO:0000256" key="10">
    <source>
        <dbReference type="ARBA" id="ARBA00024479"/>
    </source>
</evidence>
<evidence type="ECO:0000256" key="6">
    <source>
        <dbReference type="ARBA" id="ARBA00022824"/>
    </source>
</evidence>
<keyword evidence="6" id="KW-0256">Endoplasmic reticulum</keyword>
<dbReference type="RefSeq" id="XP_009038674.1">
    <property type="nucleotide sequence ID" value="XM_009040426.1"/>
</dbReference>
<feature type="compositionally biased region" description="Pro residues" evidence="12">
    <location>
        <begin position="66"/>
        <end position="76"/>
    </location>
</feature>
<evidence type="ECO:0000313" key="13">
    <source>
        <dbReference type="EMBL" id="EGB06490.1"/>
    </source>
</evidence>
<comment type="catalytic activity">
    <reaction evidence="10">
        <text>a 1,2-diacyl-sn-glycero-3-phospho-L-serine(in) = a 1,2-diacyl-sn-glycero-3-phospho-L-serine(out)</text>
        <dbReference type="Rhea" id="RHEA:38663"/>
        <dbReference type="ChEBI" id="CHEBI:57262"/>
    </reaction>
</comment>
<reference evidence="13 14" key="1">
    <citation type="journal article" date="2011" name="Proc. Natl. Acad. Sci. U.S.A.">
        <title>Niche of harmful alga Aureococcus anophagefferens revealed through ecogenomics.</title>
        <authorList>
            <person name="Gobler C.J."/>
            <person name="Berry D.L."/>
            <person name="Dyhrman S.T."/>
            <person name="Wilhelm S.W."/>
            <person name="Salamov A."/>
            <person name="Lobanov A.V."/>
            <person name="Zhang Y."/>
            <person name="Collier J.L."/>
            <person name="Wurch L.L."/>
            <person name="Kustka A.B."/>
            <person name="Dill B.D."/>
            <person name="Shah M."/>
            <person name="VerBerkmoes N.C."/>
            <person name="Kuo A."/>
            <person name="Terry A."/>
            <person name="Pangilinan J."/>
            <person name="Lindquist E.A."/>
            <person name="Lucas S."/>
            <person name="Paulsen I.T."/>
            <person name="Hattenrath-Lehmann T.K."/>
            <person name="Talmage S.C."/>
            <person name="Walker E.A."/>
            <person name="Koch F."/>
            <person name="Burson A.M."/>
            <person name="Marcoval M.A."/>
            <person name="Tang Y.Z."/>
            <person name="Lecleir G.R."/>
            <person name="Coyne K.J."/>
            <person name="Berg G.M."/>
            <person name="Bertrand E.M."/>
            <person name="Saito M.A."/>
            <person name="Gladyshev V.N."/>
            <person name="Grigoriev I.V."/>
        </authorList>
    </citation>
    <scope>NUCLEOTIDE SEQUENCE [LARGE SCALE GENOMIC DNA]</scope>
    <source>
        <strain evidence="14">CCMP 1984</strain>
    </source>
</reference>
<evidence type="ECO:0000256" key="9">
    <source>
        <dbReference type="ARBA" id="ARBA00023136"/>
    </source>
</evidence>
<dbReference type="GO" id="GO:0043495">
    <property type="term" value="F:protein-membrane adaptor activity"/>
    <property type="evidence" value="ECO:0007669"/>
    <property type="project" value="TreeGrafter"/>
</dbReference>
<dbReference type="KEGG" id="aaf:AURANDRAFT_65489"/>
<dbReference type="InterPro" id="IPR026849">
    <property type="entry name" value="ATG2"/>
</dbReference>
<proteinExistence type="inferred from homology"/>
<evidence type="ECO:0000256" key="12">
    <source>
        <dbReference type="SAM" id="MobiDB-lite"/>
    </source>
</evidence>
<dbReference type="OrthoDB" id="18982at2759"/>
<evidence type="ECO:0000256" key="8">
    <source>
        <dbReference type="ARBA" id="ARBA00023055"/>
    </source>
</evidence>
<evidence type="ECO:0000256" key="2">
    <source>
        <dbReference type="ARBA" id="ARBA00004623"/>
    </source>
</evidence>
<keyword evidence="9" id="KW-0472">Membrane</keyword>
<dbReference type="GO" id="GO:0005789">
    <property type="term" value="C:endoplasmic reticulum membrane"/>
    <property type="evidence" value="ECO:0007669"/>
    <property type="project" value="UniProtKB-SubCell"/>
</dbReference>
<evidence type="ECO:0000256" key="11">
    <source>
        <dbReference type="ARBA" id="ARBA00024615"/>
    </source>
</evidence>
<dbReference type="GO" id="GO:0006869">
    <property type="term" value="P:lipid transport"/>
    <property type="evidence" value="ECO:0007669"/>
    <property type="project" value="UniProtKB-KW"/>
</dbReference>
<evidence type="ECO:0000313" key="14">
    <source>
        <dbReference type="Proteomes" id="UP000002729"/>
    </source>
</evidence>
<dbReference type="GO" id="GO:0000422">
    <property type="term" value="P:autophagy of mitochondrion"/>
    <property type="evidence" value="ECO:0007669"/>
    <property type="project" value="TreeGrafter"/>
</dbReference>
<evidence type="ECO:0000256" key="5">
    <source>
        <dbReference type="ARBA" id="ARBA00022448"/>
    </source>
</evidence>
<keyword evidence="7" id="KW-0072">Autophagy</keyword>
<dbReference type="PANTHER" id="PTHR13190:SF1">
    <property type="entry name" value="AUTOPHAGY-RELATED 2, ISOFORM A"/>
    <property type="match status" value="1"/>
</dbReference>
<dbReference type="GO" id="GO:0061709">
    <property type="term" value="P:reticulophagy"/>
    <property type="evidence" value="ECO:0007669"/>
    <property type="project" value="TreeGrafter"/>
</dbReference>
<keyword evidence="5" id="KW-0813">Transport</keyword>
<accession>F0YE38</accession>
<evidence type="ECO:0000256" key="3">
    <source>
        <dbReference type="ARBA" id="ARBA00009714"/>
    </source>
</evidence>
<feature type="region of interest" description="Disordered" evidence="12">
    <location>
        <begin position="824"/>
        <end position="867"/>
    </location>
</feature>
<gene>
    <name evidence="13" type="ORF">AURANDRAFT_65489</name>
</gene>
<dbReference type="GO" id="GO:0000045">
    <property type="term" value="P:autophagosome assembly"/>
    <property type="evidence" value="ECO:0007669"/>
    <property type="project" value="TreeGrafter"/>
</dbReference>
<sequence>MLGSLTSGGFALVLRLTLNRLLGRFLGRRLERVEVRGDAIELRDVALDAAALGNAVAPPGCVVEGAPPPPPPPPPADDARPEGLVARATRAVGAWAEGVAERTSVVVAGAAVVFDDFEASFAEVTVHERKPTERCALGFAGAKLAWRGVDLVALDAGGHATVRESDGRLAVDAHVSEPRLTAPAAAVERLGALLAAARARAVDAAAAAAPAAPPPTPLATEGLDAFLDALDLDASALERLRTTLESAARRALDDDADEFFDCASSLELAFDAARPTLGTAKLHCLGLCLGACELALDGGVVATARDLSLWRSGAGALGLEAAALRVAGPGAEFACDGGLEASVEATGDWSCAGGDLAGDVADPAALRDVFETYASRVAALAAPRPAGAPPPGDARGDARFRRVELAWRGRRASAAAVAVAVASRPAGRRWGAEAAECAVHDGVDRIARLVGGPGRPVVVEGAVGAPPPSSLSRAARRRRAGGEARVARFDDADDDDGGDDARAALRGAPPLSSREREAATRYRVDVHRAELDLDCAALEALARDVAAAVAGGAGAAPRPDAPTAYAVRVDEVAASVRAAPGAAVAALDVAGVDVATDGRGATFRVEDATLDVDGFRLLRKRPPPAGNLGEAVRVPDARREVAVVDEPLVVGEAAAAAATVTVRGAILAPRRAAADAVAATLAALRRVAAALPGGPAAPAPEAYRAYVACHDARVDYADDGLGLRGAATVGFARVAATAVSASVDAGGAVKDVALFVADRGRGEDLSLWARLATLDRCELRGARDAGGRVAVDVAGGTLRAYACSDGLQALLDLAAACGAEFAAGGEDEDDGDDSSAGSLGGQLIGGDDDDDDDDASSSTSSDGRRRDLFMSAMGESRMFMSALGESQIAGDPVELGDLAGASRRALEASVEYGSEDAASELSDGGSSDGDGDDADDGARSSWYGGRAPELREDHVPVPATGGEGLASVSDETLRVDVRDLALQVRLFAGADFAGTRAPSAAAPPRRPGALLATLLEDDGDDEAAPAASTSARNVDDLVELEAVGASFSASVARSGGARYDGGLGDVTVVESISRGDRKLRPAVRHWRSDGRHPRETGAAAVRVLAERDGADLRVKLRALPLRCQLDAECVRFLDAFFGGLEVGGRADDADDRGALLVPSARAAPGGGGGAVTVDVAPLALKLDYTPRGPDAAGLKRGELGELLQCFALERVAVATRRCRVVAATPAEAWDALRSTWAAELGGDQLRAFVAGASAVRPVAEVGRALRDVHGDVARARDGAKLRALRGSAGRAGAVVACESARGARRLVARLSFALDEAADVLDADAARRAAFAAPGSPARRRDREALRGLDAAARGDRRRRLEDARDAVARGVAGARDACAAAMRRPSPGTVAKAAPVALLRLLAGKSRGVAILLVGLEAEIDADDDAALPRSPR</sequence>
<dbReference type="GO" id="GO:0061723">
    <property type="term" value="P:glycophagy"/>
    <property type="evidence" value="ECO:0007669"/>
    <property type="project" value="TreeGrafter"/>
</dbReference>
<feature type="compositionally biased region" description="Basic and acidic residues" evidence="12">
    <location>
        <begin position="480"/>
        <end position="490"/>
    </location>
</feature>
<name>F0YE38_AURAN</name>
<evidence type="ECO:0000256" key="7">
    <source>
        <dbReference type="ARBA" id="ARBA00023006"/>
    </source>
</evidence>
<feature type="compositionally biased region" description="Acidic residues" evidence="12">
    <location>
        <begin position="846"/>
        <end position="855"/>
    </location>
</feature>
<dbReference type="GO" id="GO:0032266">
    <property type="term" value="F:phosphatidylinositol-3-phosphate binding"/>
    <property type="evidence" value="ECO:0007669"/>
    <property type="project" value="TreeGrafter"/>
</dbReference>
<dbReference type="Proteomes" id="UP000002729">
    <property type="component" value="Unassembled WGS sequence"/>
</dbReference>
<feature type="region of interest" description="Disordered" evidence="12">
    <location>
        <begin position="907"/>
        <end position="965"/>
    </location>
</feature>
<dbReference type="GeneID" id="20225359"/>
<comment type="similarity">
    <text evidence="3">Belongs to the ATG2 family.</text>
</comment>